<sequence length="543" mass="61913">MLSMESITVPPNDPTAPRWLLDLQEWRIQPYTEVPEEILDSEGYGVVSYTWGYIAQWDKAASDIPEGVVWMVPTTSKWPLSRAREVMRKLGTRYIWWDWMCVPQGLEHHLTPELFKAKGEEIGKQLHIYKKATKSIVWLHSTSWEEGSALKELLLLEMARPGFQEPEAVRNYTSKVKSWLLTAQKDERWLKSGWTLQEGVLLSGTCLVDGHGNTLSGRFHDGHQATVRDMSLPVSVLTHNLASAYFIQSEGHDPDITRPGAGQFGHLLPKSPESVIWLRQAIQTLAQSGLVGYFEYSPLPILSGKNSREYGYKEDSCWALIGAMELENIEVSYNIPMDEIKRRFLSALLEKFQSMMLLVPFLECHIEETQMKETIKRPFQWTDIVDGALLPVDLFLVESSTNPELPKEKQPILHFSYEKFVSEDLRVKAPEGQTMTLYRASIDQITYFRHYRQDSNGLRIVSSRTVTVAEDPLLTNANAWFLPLWNVDKKENVTGKRCLLLLNLEGPTKGDHPFHAAFGGIIDVWGIGSGKVYVEEMILDTFP</sequence>
<keyword evidence="3" id="KW-1185">Reference proteome</keyword>
<feature type="domain" description="Heterokaryon incompatibility" evidence="1">
    <location>
        <begin position="44"/>
        <end position="198"/>
    </location>
</feature>
<accession>A0A1V6P0I2</accession>
<reference evidence="3" key="1">
    <citation type="journal article" date="2017" name="Nat. Microbiol.">
        <title>Global analysis of biosynthetic gene clusters reveals vast potential of secondary metabolite production in Penicillium species.</title>
        <authorList>
            <person name="Nielsen J.C."/>
            <person name="Grijseels S."/>
            <person name="Prigent S."/>
            <person name="Ji B."/>
            <person name="Dainat J."/>
            <person name="Nielsen K.F."/>
            <person name="Frisvad J.C."/>
            <person name="Workman M."/>
            <person name="Nielsen J."/>
        </authorList>
    </citation>
    <scope>NUCLEOTIDE SEQUENCE [LARGE SCALE GENOMIC DNA]</scope>
    <source>
        <strain evidence="3">IBT 11843</strain>
    </source>
</reference>
<dbReference type="EMBL" id="MDYL01000023">
    <property type="protein sequence ID" value="OQD70468.1"/>
    <property type="molecule type" value="Genomic_DNA"/>
</dbReference>
<proteinExistence type="predicted"/>
<name>A0A1V6P0I2_PENDC</name>
<dbReference type="OrthoDB" id="2157530at2759"/>
<dbReference type="PANTHER" id="PTHR24148:SF64">
    <property type="entry name" value="HETEROKARYON INCOMPATIBILITY DOMAIN-CONTAINING PROTEIN"/>
    <property type="match status" value="1"/>
</dbReference>
<evidence type="ECO:0000313" key="3">
    <source>
        <dbReference type="Proteomes" id="UP000191522"/>
    </source>
</evidence>
<dbReference type="Proteomes" id="UP000191522">
    <property type="component" value="Unassembled WGS sequence"/>
</dbReference>
<dbReference type="Pfam" id="PF06985">
    <property type="entry name" value="HET"/>
    <property type="match status" value="1"/>
</dbReference>
<gene>
    <name evidence="2" type="ORF">PENDEC_c023G03716</name>
</gene>
<protein>
    <recommendedName>
        <fullName evidence="1">Heterokaryon incompatibility domain-containing protein</fullName>
    </recommendedName>
</protein>
<comment type="caution">
    <text evidence="2">The sequence shown here is derived from an EMBL/GenBank/DDBJ whole genome shotgun (WGS) entry which is preliminary data.</text>
</comment>
<dbReference type="PANTHER" id="PTHR24148">
    <property type="entry name" value="ANKYRIN REPEAT DOMAIN-CONTAINING PROTEIN 39 HOMOLOG-RELATED"/>
    <property type="match status" value="1"/>
</dbReference>
<dbReference type="InterPro" id="IPR010730">
    <property type="entry name" value="HET"/>
</dbReference>
<evidence type="ECO:0000259" key="1">
    <source>
        <dbReference type="Pfam" id="PF06985"/>
    </source>
</evidence>
<organism evidence="2 3">
    <name type="scientific">Penicillium decumbens</name>
    <dbReference type="NCBI Taxonomy" id="69771"/>
    <lineage>
        <taxon>Eukaryota</taxon>
        <taxon>Fungi</taxon>
        <taxon>Dikarya</taxon>
        <taxon>Ascomycota</taxon>
        <taxon>Pezizomycotina</taxon>
        <taxon>Eurotiomycetes</taxon>
        <taxon>Eurotiomycetidae</taxon>
        <taxon>Eurotiales</taxon>
        <taxon>Aspergillaceae</taxon>
        <taxon>Penicillium</taxon>
    </lineage>
</organism>
<dbReference type="InterPro" id="IPR052895">
    <property type="entry name" value="HetReg/Transcr_Mod"/>
</dbReference>
<dbReference type="OMA" id="LQEWRIQ"/>
<evidence type="ECO:0000313" key="2">
    <source>
        <dbReference type="EMBL" id="OQD70468.1"/>
    </source>
</evidence>
<dbReference type="STRING" id="69771.A0A1V6P0I2"/>
<dbReference type="AlphaFoldDB" id="A0A1V6P0I2"/>